<keyword evidence="1" id="KW-1133">Transmembrane helix</keyword>
<organism evidence="2 3">
    <name type="scientific">Piromyces finnis</name>
    <dbReference type="NCBI Taxonomy" id="1754191"/>
    <lineage>
        <taxon>Eukaryota</taxon>
        <taxon>Fungi</taxon>
        <taxon>Fungi incertae sedis</taxon>
        <taxon>Chytridiomycota</taxon>
        <taxon>Chytridiomycota incertae sedis</taxon>
        <taxon>Neocallimastigomycetes</taxon>
        <taxon>Neocallimastigales</taxon>
        <taxon>Neocallimastigaceae</taxon>
        <taxon>Piromyces</taxon>
    </lineage>
</organism>
<gene>
    <name evidence="2" type="ORF">BCR36DRAFT_90245</name>
</gene>
<dbReference type="OrthoDB" id="10642433at2759"/>
<comment type="caution">
    <text evidence="2">The sequence shown here is derived from an EMBL/GenBank/DDBJ whole genome shotgun (WGS) entry which is preliminary data.</text>
</comment>
<keyword evidence="1" id="KW-0812">Transmembrane</keyword>
<feature type="transmembrane region" description="Helical" evidence="1">
    <location>
        <begin position="6"/>
        <end position="25"/>
    </location>
</feature>
<reference evidence="2 3" key="1">
    <citation type="submission" date="2016-08" db="EMBL/GenBank/DDBJ databases">
        <title>Genomes of anaerobic fungi encode conserved fungal cellulosomes for biomass hydrolysis.</title>
        <authorList>
            <consortium name="DOE Joint Genome Institute"/>
            <person name="Haitjema C.H."/>
            <person name="Gilmore S.P."/>
            <person name="Henske J.K."/>
            <person name="Solomon K.V."/>
            <person name="De Groot R."/>
            <person name="Kuo A."/>
            <person name="Mondo S.J."/>
            <person name="Salamov A.A."/>
            <person name="Labutti K."/>
            <person name="Zhao Z."/>
            <person name="Chiniquy J."/>
            <person name="Barry K."/>
            <person name="Brewer H.M."/>
            <person name="Purvine S.O."/>
            <person name="Wright A.T."/>
            <person name="Boxma B."/>
            <person name="Van Alen T."/>
            <person name="Hackstein J.H."/>
            <person name="Baker S.E."/>
            <person name="Grigoriev I.V."/>
            <person name="O'Malley M.A."/>
        </authorList>
    </citation>
    <scope>NUCLEOTIDE SEQUENCE [LARGE SCALE GENOMIC DNA]</scope>
    <source>
        <strain evidence="3">finn</strain>
    </source>
</reference>
<accession>A0A1Y1VMA6</accession>
<dbReference type="EMBL" id="MCFH01000003">
    <property type="protein sequence ID" value="ORX59276.1"/>
    <property type="molecule type" value="Genomic_DNA"/>
</dbReference>
<evidence type="ECO:0000313" key="3">
    <source>
        <dbReference type="Proteomes" id="UP000193719"/>
    </source>
</evidence>
<proteinExistence type="predicted"/>
<name>A0A1Y1VMA6_9FUNG</name>
<dbReference type="Proteomes" id="UP000193719">
    <property type="component" value="Unassembled WGS sequence"/>
</dbReference>
<protein>
    <submittedName>
        <fullName evidence="2">Uncharacterized protein</fullName>
    </submittedName>
</protein>
<sequence length="193" mass="22734">MNSNLIRFFYFLSIIVILFFVDVHANNQKSNDKKYICLIENTNINLSNLGKRQEKKENVQSIINEIHNLIVNNVDTYNNPEVLEEIIHNNKKRIFKRQVEKDDKKDTVNEVIKQIHNLIINNKDTYKNPKILEELANNTNKKELKKRSNNKYRNQSKYINQISSSKDYTVISVLLSEQLLKEVETIPNIISCI</sequence>
<dbReference type="AlphaFoldDB" id="A0A1Y1VMA6"/>
<keyword evidence="3" id="KW-1185">Reference proteome</keyword>
<reference evidence="2 3" key="2">
    <citation type="submission" date="2016-08" db="EMBL/GenBank/DDBJ databases">
        <title>Pervasive Adenine N6-methylation of Active Genes in Fungi.</title>
        <authorList>
            <consortium name="DOE Joint Genome Institute"/>
            <person name="Mondo S.J."/>
            <person name="Dannebaum R.O."/>
            <person name="Kuo R.C."/>
            <person name="Labutti K."/>
            <person name="Haridas S."/>
            <person name="Kuo A."/>
            <person name="Salamov A."/>
            <person name="Ahrendt S.R."/>
            <person name="Lipzen A."/>
            <person name="Sullivan W."/>
            <person name="Andreopoulos W.B."/>
            <person name="Clum A."/>
            <person name="Lindquist E."/>
            <person name="Daum C."/>
            <person name="Ramamoorthy G.K."/>
            <person name="Gryganskyi A."/>
            <person name="Culley D."/>
            <person name="Magnuson J.K."/>
            <person name="James T.Y."/>
            <person name="O'Malley M.A."/>
            <person name="Stajich J.E."/>
            <person name="Spatafora J.W."/>
            <person name="Visel A."/>
            <person name="Grigoriev I.V."/>
        </authorList>
    </citation>
    <scope>NUCLEOTIDE SEQUENCE [LARGE SCALE GENOMIC DNA]</scope>
    <source>
        <strain evidence="3">finn</strain>
    </source>
</reference>
<evidence type="ECO:0000313" key="2">
    <source>
        <dbReference type="EMBL" id="ORX59276.1"/>
    </source>
</evidence>
<keyword evidence="1" id="KW-0472">Membrane</keyword>
<evidence type="ECO:0000256" key="1">
    <source>
        <dbReference type="SAM" id="Phobius"/>
    </source>
</evidence>